<keyword evidence="4 6" id="KW-1133">Transmembrane helix</keyword>
<protein>
    <submittedName>
        <fullName evidence="7">YihY/virulence factor BrkB family protein</fullName>
    </submittedName>
</protein>
<feature type="transmembrane region" description="Helical" evidence="6">
    <location>
        <begin position="139"/>
        <end position="162"/>
    </location>
</feature>
<accession>A0ABT1LB06</accession>
<feature type="transmembrane region" description="Helical" evidence="6">
    <location>
        <begin position="30"/>
        <end position="54"/>
    </location>
</feature>
<dbReference type="RefSeq" id="WP_254740823.1">
    <property type="nucleotide sequence ID" value="NZ_JANCLU010000007.1"/>
</dbReference>
<comment type="subcellular location">
    <subcellularLocation>
        <location evidence="1">Cell membrane</location>
        <topology evidence="1">Multi-pass membrane protein</topology>
    </subcellularLocation>
</comment>
<dbReference type="Proteomes" id="UP001205890">
    <property type="component" value="Unassembled WGS sequence"/>
</dbReference>
<evidence type="ECO:0000256" key="6">
    <source>
        <dbReference type="SAM" id="Phobius"/>
    </source>
</evidence>
<dbReference type="EMBL" id="JANCLU010000007">
    <property type="protein sequence ID" value="MCP8938669.1"/>
    <property type="molecule type" value="Genomic_DNA"/>
</dbReference>
<evidence type="ECO:0000256" key="1">
    <source>
        <dbReference type="ARBA" id="ARBA00004651"/>
    </source>
</evidence>
<sequence length="293" mass="32184">MPGALRSLLKLPRLFWDAYWRLVDDDGWAIASHIALSALMSLFPFLIFVTALAATFGTQNLGDAAADIILEAWPKQVAEPITREVRSVLTRTRSDVLTVGAALALYFSSNGIEALRIALNRAYGLKELRAWWLTRLESIAYVVVAAIAILALSVLVVLGPFFWNALTDYRPGFLPFSSTVTVLRLVVATLVIVVALTIVHKWLPCGTRKLEDVMPGVLLTVVLWLGYALAFAAYLGRAGQAYVTTYAGLASVMIALVFLYAIAATFIFGGEFNAVMMHRRKMKRDAQKTAEKA</sequence>
<dbReference type="InterPro" id="IPR017039">
    <property type="entry name" value="Virul_fac_BrkB"/>
</dbReference>
<evidence type="ECO:0000256" key="2">
    <source>
        <dbReference type="ARBA" id="ARBA00022475"/>
    </source>
</evidence>
<dbReference type="PANTHER" id="PTHR30213">
    <property type="entry name" value="INNER MEMBRANE PROTEIN YHJD"/>
    <property type="match status" value="1"/>
</dbReference>
<dbReference type="Pfam" id="PF03631">
    <property type="entry name" value="Virul_fac_BrkB"/>
    <property type="match status" value="1"/>
</dbReference>
<keyword evidence="2" id="KW-1003">Cell membrane</keyword>
<dbReference type="PANTHER" id="PTHR30213:SF0">
    <property type="entry name" value="UPF0761 MEMBRANE PROTEIN YIHY"/>
    <property type="match status" value="1"/>
</dbReference>
<evidence type="ECO:0000256" key="5">
    <source>
        <dbReference type="ARBA" id="ARBA00023136"/>
    </source>
</evidence>
<keyword evidence="5 6" id="KW-0472">Membrane</keyword>
<evidence type="ECO:0000313" key="8">
    <source>
        <dbReference type="Proteomes" id="UP001205890"/>
    </source>
</evidence>
<evidence type="ECO:0000256" key="3">
    <source>
        <dbReference type="ARBA" id="ARBA00022692"/>
    </source>
</evidence>
<proteinExistence type="predicted"/>
<keyword evidence="8" id="KW-1185">Reference proteome</keyword>
<feature type="transmembrane region" description="Helical" evidence="6">
    <location>
        <begin position="247"/>
        <end position="274"/>
    </location>
</feature>
<keyword evidence="3 6" id="KW-0812">Transmembrane</keyword>
<evidence type="ECO:0000256" key="4">
    <source>
        <dbReference type="ARBA" id="ARBA00022989"/>
    </source>
</evidence>
<feature type="transmembrane region" description="Helical" evidence="6">
    <location>
        <begin position="182"/>
        <end position="203"/>
    </location>
</feature>
<organism evidence="7 8">
    <name type="scientific">Alsobacter ponti</name>
    <dbReference type="NCBI Taxonomy" id="2962936"/>
    <lineage>
        <taxon>Bacteria</taxon>
        <taxon>Pseudomonadati</taxon>
        <taxon>Pseudomonadota</taxon>
        <taxon>Alphaproteobacteria</taxon>
        <taxon>Hyphomicrobiales</taxon>
        <taxon>Alsobacteraceae</taxon>
        <taxon>Alsobacter</taxon>
    </lineage>
</organism>
<comment type="caution">
    <text evidence="7">The sequence shown here is derived from an EMBL/GenBank/DDBJ whole genome shotgun (WGS) entry which is preliminary data.</text>
</comment>
<reference evidence="7 8" key="1">
    <citation type="submission" date="2022-07" db="EMBL/GenBank/DDBJ databases">
        <authorList>
            <person name="Li W.-J."/>
            <person name="Deng Q.-Q."/>
        </authorList>
    </citation>
    <scope>NUCLEOTIDE SEQUENCE [LARGE SCALE GENOMIC DNA]</scope>
    <source>
        <strain evidence="7 8">SYSU M60028</strain>
    </source>
</reference>
<dbReference type="PIRSF" id="PIRSF035875">
    <property type="entry name" value="RNase_BN"/>
    <property type="match status" value="1"/>
</dbReference>
<feature type="transmembrane region" description="Helical" evidence="6">
    <location>
        <begin position="215"/>
        <end position="235"/>
    </location>
</feature>
<evidence type="ECO:0000313" key="7">
    <source>
        <dbReference type="EMBL" id="MCP8938669.1"/>
    </source>
</evidence>
<name>A0ABT1LB06_9HYPH</name>
<gene>
    <name evidence="7" type="ORF">NK718_09100</name>
</gene>